<dbReference type="Pfam" id="PF04607">
    <property type="entry name" value="RelA_SpoT"/>
    <property type="match status" value="1"/>
</dbReference>
<proteinExistence type="predicted"/>
<dbReference type="PANTHER" id="PTHR47837">
    <property type="entry name" value="GTP PYROPHOSPHOKINASE YJBM"/>
    <property type="match status" value="1"/>
</dbReference>
<feature type="domain" description="RelA/SpoT" evidence="3">
    <location>
        <begin position="50"/>
        <end position="173"/>
    </location>
</feature>
<comment type="caution">
    <text evidence="4">The sequence shown here is derived from an EMBL/GenBank/DDBJ whole genome shotgun (WGS) entry which is preliminary data.</text>
</comment>
<evidence type="ECO:0000259" key="3">
    <source>
        <dbReference type="SMART" id="SM00954"/>
    </source>
</evidence>
<protein>
    <submittedName>
        <fullName evidence="4">GTP pyrophosphokinase family protein</fullName>
    </submittedName>
</protein>
<evidence type="ECO:0000313" key="4">
    <source>
        <dbReference type="EMBL" id="MFD2682338.1"/>
    </source>
</evidence>
<dbReference type="EMBL" id="JBHUMF010000031">
    <property type="protein sequence ID" value="MFD2682338.1"/>
    <property type="molecule type" value="Genomic_DNA"/>
</dbReference>
<name>A0ABW5RUX9_9BACI</name>
<dbReference type="PANTHER" id="PTHR47837:SF2">
    <property type="entry name" value="GTP PYROPHOSPHOKINASE YWAC"/>
    <property type="match status" value="1"/>
</dbReference>
<evidence type="ECO:0000256" key="2">
    <source>
        <dbReference type="SAM" id="Coils"/>
    </source>
</evidence>
<sequence length="217" mass="25954">MNLVEKDIIEWKNNLIIYKFALEEINTKLKILNEEFQFIHKHNPIEHLKSRIKEPSSILKKIKRKNLELTLENVKEHVHDIAGVRITCSFVSDIYDIYTMLEKQDDIRIIKVKDYIQHPKPNGYKSLHLIIEIPVFLTSHTEYVKIEIQIRTIAMDFWASLEHKIYYKFEQDIPLHLQQELTEAAEMVNFLDNKMKNIQEKVEEFKVNRIEKQLVNG</sequence>
<dbReference type="SMART" id="SM00954">
    <property type="entry name" value="RelA_SpoT"/>
    <property type="match status" value="1"/>
</dbReference>
<reference evidence="5" key="1">
    <citation type="journal article" date="2019" name="Int. J. Syst. Evol. Microbiol.">
        <title>The Global Catalogue of Microorganisms (GCM) 10K type strain sequencing project: providing services to taxonomists for standard genome sequencing and annotation.</title>
        <authorList>
            <consortium name="The Broad Institute Genomics Platform"/>
            <consortium name="The Broad Institute Genome Sequencing Center for Infectious Disease"/>
            <person name="Wu L."/>
            <person name="Ma J."/>
        </authorList>
    </citation>
    <scope>NUCLEOTIDE SEQUENCE [LARGE SCALE GENOMIC DNA]</scope>
    <source>
        <strain evidence="5">KCTC 3913</strain>
    </source>
</reference>
<evidence type="ECO:0000313" key="5">
    <source>
        <dbReference type="Proteomes" id="UP001597506"/>
    </source>
</evidence>
<dbReference type="Gene3D" id="3.30.460.10">
    <property type="entry name" value="Beta Polymerase, domain 2"/>
    <property type="match status" value="1"/>
</dbReference>
<dbReference type="InterPro" id="IPR043519">
    <property type="entry name" value="NT_sf"/>
</dbReference>
<dbReference type="CDD" id="cd05399">
    <property type="entry name" value="NT_Rel-Spo_like"/>
    <property type="match status" value="1"/>
</dbReference>
<accession>A0ABW5RUX9</accession>
<organism evidence="4 5">
    <name type="scientific">Bacillus seohaeanensis</name>
    <dbReference type="NCBI Taxonomy" id="284580"/>
    <lineage>
        <taxon>Bacteria</taxon>
        <taxon>Bacillati</taxon>
        <taxon>Bacillota</taxon>
        <taxon>Bacilli</taxon>
        <taxon>Bacillales</taxon>
        <taxon>Bacillaceae</taxon>
        <taxon>Bacillus</taxon>
    </lineage>
</organism>
<gene>
    <name evidence="4" type="ORF">ACFSUL_16480</name>
</gene>
<evidence type="ECO:0000256" key="1">
    <source>
        <dbReference type="ARBA" id="ARBA00004976"/>
    </source>
</evidence>
<dbReference type="Gene3D" id="1.10.287.860">
    <property type="entry name" value="Nucleotidyltransferase"/>
    <property type="match status" value="1"/>
</dbReference>
<dbReference type="InterPro" id="IPR052366">
    <property type="entry name" value="GTP_Pyrophosphokinase"/>
</dbReference>
<dbReference type="InterPro" id="IPR007685">
    <property type="entry name" value="RelA_SpoT"/>
</dbReference>
<dbReference type="RefSeq" id="WP_377937023.1">
    <property type="nucleotide sequence ID" value="NZ_JBHUMF010000031.1"/>
</dbReference>
<dbReference type="SUPFAM" id="SSF81301">
    <property type="entry name" value="Nucleotidyltransferase"/>
    <property type="match status" value="1"/>
</dbReference>
<feature type="coiled-coil region" evidence="2">
    <location>
        <begin position="181"/>
        <end position="208"/>
    </location>
</feature>
<dbReference type="Proteomes" id="UP001597506">
    <property type="component" value="Unassembled WGS sequence"/>
</dbReference>
<keyword evidence="2" id="KW-0175">Coiled coil</keyword>
<keyword evidence="5" id="KW-1185">Reference proteome</keyword>
<comment type="pathway">
    <text evidence="1">Purine metabolism; ppGpp biosynthesis; ppGpp from GTP: step 1/2.</text>
</comment>